<evidence type="ECO:0000313" key="3">
    <source>
        <dbReference type="Proteomes" id="UP000654075"/>
    </source>
</evidence>
<dbReference type="InterPro" id="IPR035445">
    <property type="entry name" value="GYF-like_dom_sf"/>
</dbReference>
<proteinExistence type="predicted"/>
<dbReference type="Gene3D" id="3.30.1490.40">
    <property type="match status" value="1"/>
</dbReference>
<dbReference type="SUPFAM" id="SSF55277">
    <property type="entry name" value="GYF domain"/>
    <property type="match status" value="1"/>
</dbReference>
<feature type="domain" description="GYF" evidence="1">
    <location>
        <begin position="213"/>
        <end position="269"/>
    </location>
</feature>
<sequence>MPNIEVITADAVLSAQLAGTPSPKEVTWVSPLEVFFSQNVIYPKFTDGRSVDEAVRQIRVVEADSSEEDVVILEAPFPQIEAVRWCPKLRDGEGKPLLDSSGEERRGSEGLFSMDNRRLYALQRAAVAHCPRRCRIQVTVITDRFEVMRHLKKFRTRSNGLSVSVSEWNGLGRDNAKDFTVIRVWDWRSAVAKVVEGGAADSSAAEAAGSGSCGSWEYVDRQANRRGPFSNFQMRQWWERKMLPPDLCIRPHFSGSSSSEKGQEFRPVADVFQEAPAPFAPGWSPRVQSKEEEWHECGECGRQRLEGWSARGQWYCSHCWRKWDPPKD</sequence>
<evidence type="ECO:0000313" key="2">
    <source>
        <dbReference type="EMBL" id="CAE8631499.1"/>
    </source>
</evidence>
<comment type="caution">
    <text evidence="2">The sequence shown here is derived from an EMBL/GenBank/DDBJ whole genome shotgun (WGS) entry which is preliminary data.</text>
</comment>
<protein>
    <recommendedName>
        <fullName evidence="1">GYF domain-containing protein</fullName>
    </recommendedName>
</protein>
<dbReference type="InterPro" id="IPR003169">
    <property type="entry name" value="GYF"/>
</dbReference>
<dbReference type="Pfam" id="PF02213">
    <property type="entry name" value="GYF"/>
    <property type="match status" value="1"/>
</dbReference>
<organism evidence="2 3">
    <name type="scientific">Polarella glacialis</name>
    <name type="common">Dinoflagellate</name>
    <dbReference type="NCBI Taxonomy" id="89957"/>
    <lineage>
        <taxon>Eukaryota</taxon>
        <taxon>Sar</taxon>
        <taxon>Alveolata</taxon>
        <taxon>Dinophyceae</taxon>
        <taxon>Suessiales</taxon>
        <taxon>Suessiaceae</taxon>
        <taxon>Polarella</taxon>
    </lineage>
</organism>
<dbReference type="OrthoDB" id="409852at2759"/>
<keyword evidence="3" id="KW-1185">Reference proteome</keyword>
<name>A0A813H1I2_POLGL</name>
<dbReference type="Proteomes" id="UP000654075">
    <property type="component" value="Unassembled WGS sequence"/>
</dbReference>
<dbReference type="PROSITE" id="PS50829">
    <property type="entry name" value="GYF"/>
    <property type="match status" value="1"/>
</dbReference>
<gene>
    <name evidence="2" type="ORF">PGLA1383_LOCUS47600</name>
</gene>
<reference evidence="2" key="1">
    <citation type="submission" date="2021-02" db="EMBL/GenBank/DDBJ databases">
        <authorList>
            <person name="Dougan E. K."/>
            <person name="Rhodes N."/>
            <person name="Thang M."/>
            <person name="Chan C."/>
        </authorList>
    </citation>
    <scope>NUCLEOTIDE SEQUENCE</scope>
</reference>
<dbReference type="AlphaFoldDB" id="A0A813H1I2"/>
<accession>A0A813H1I2</accession>
<dbReference type="EMBL" id="CAJNNV010030144">
    <property type="protein sequence ID" value="CAE8631499.1"/>
    <property type="molecule type" value="Genomic_DNA"/>
</dbReference>
<evidence type="ECO:0000259" key="1">
    <source>
        <dbReference type="PROSITE" id="PS50829"/>
    </source>
</evidence>